<organism evidence="5 6">
    <name type="scientific">Cladobotryum mycophilum</name>
    <dbReference type="NCBI Taxonomy" id="491253"/>
    <lineage>
        <taxon>Eukaryota</taxon>
        <taxon>Fungi</taxon>
        <taxon>Dikarya</taxon>
        <taxon>Ascomycota</taxon>
        <taxon>Pezizomycotina</taxon>
        <taxon>Sordariomycetes</taxon>
        <taxon>Hypocreomycetidae</taxon>
        <taxon>Hypocreales</taxon>
        <taxon>Hypocreaceae</taxon>
        <taxon>Cladobotryum</taxon>
    </lineage>
</organism>
<dbReference type="SUPFAM" id="SSF51905">
    <property type="entry name" value="FAD/NAD(P)-binding domain"/>
    <property type="match status" value="2"/>
</dbReference>
<dbReference type="PANTHER" id="PTHR42877:SF6">
    <property type="entry name" value="MONOOXYGENASE, PUTATIVE (AFU_ORTHOLOGUE AFUA_3G15050)-RELATED"/>
    <property type="match status" value="1"/>
</dbReference>
<protein>
    <submittedName>
        <fullName evidence="5">FAD-binding monooxygenase moxY</fullName>
    </submittedName>
</protein>
<evidence type="ECO:0000256" key="2">
    <source>
        <dbReference type="ARBA" id="ARBA00022630"/>
    </source>
</evidence>
<sequence length="561" mass="63143">MSSSTNVHVTPPHNGTEEVSLINRFIDEPRPLRVAVIGGGLSGILAGILLPAKVPGLALTIYEKNDDFGGTWLENVYPGVRCDTTAHAYQATFSHNSDWSEAFPPGAEIREYWQSVARKYDVHQYTKFKHRVEAASWDANQGKWMLKILNTDTNDTLSEDFDFVITCIGKFNSWKLPDYPGIAEYKGLLRHTSNWDPSFDPRGKRVAVIGNGASGVQVVPSLQKTAGHLDHYARSATWAGSPSAHYDKFIEVRKDVEDRTWRGYRSVLRGSEENQNLRGRFIGFMRERLAKKPKLLDNFIPSFPPGCRRVTPAPGYLEAVAEDNVTYIRTPIKRFTATGIETQDGVHREVDAIFCATGFKTTVASQFSIMANGQNLYDVWKPDSEAGFPYTYIGLATPGFPNLLFIHGPQSYTPSGTLPYALENQLTYAAKLLRKASREGIKSMDPSSRAADDFAAYSDAFFKKTVLTDGCSSSHNGERPGGRIYGFWPGSAMHLAIIRREPRWEDWNYQYLSESGNRFLWYFGNGFSRKEEDPDADMTQYLQTGAKTDFRDIHESWWKIP</sequence>
<dbReference type="InterPro" id="IPR020946">
    <property type="entry name" value="Flavin_mOase-like"/>
</dbReference>
<evidence type="ECO:0000256" key="1">
    <source>
        <dbReference type="ARBA" id="ARBA00010139"/>
    </source>
</evidence>
<keyword evidence="2" id="KW-0285">Flavoprotein</keyword>
<keyword evidence="6" id="KW-1185">Reference proteome</keyword>
<reference evidence="5 6" key="1">
    <citation type="submission" date="2024-01" db="EMBL/GenBank/DDBJ databases">
        <title>Complete genome of Cladobotryum mycophilum ATHUM6906.</title>
        <authorList>
            <person name="Christinaki A.C."/>
            <person name="Myridakis A.I."/>
            <person name="Kouvelis V.N."/>
        </authorList>
    </citation>
    <scope>NUCLEOTIDE SEQUENCE [LARGE SCALE GENOMIC DNA]</scope>
    <source>
        <strain evidence="5 6">ATHUM6906</strain>
    </source>
</reference>
<keyword evidence="4" id="KW-0560">Oxidoreductase</keyword>
<dbReference type="Gene3D" id="3.50.50.60">
    <property type="entry name" value="FAD/NAD(P)-binding domain"/>
    <property type="match status" value="3"/>
</dbReference>
<dbReference type="Pfam" id="PF00743">
    <property type="entry name" value="FMO-like"/>
    <property type="match status" value="1"/>
</dbReference>
<dbReference type="EMBL" id="JAVFKD010000012">
    <property type="protein sequence ID" value="KAK5992935.1"/>
    <property type="molecule type" value="Genomic_DNA"/>
</dbReference>
<accession>A0ABR0SLA2</accession>
<keyword evidence="5" id="KW-0503">Monooxygenase</keyword>
<evidence type="ECO:0000256" key="4">
    <source>
        <dbReference type="ARBA" id="ARBA00023002"/>
    </source>
</evidence>
<evidence type="ECO:0000313" key="6">
    <source>
        <dbReference type="Proteomes" id="UP001338125"/>
    </source>
</evidence>
<dbReference type="InterPro" id="IPR051209">
    <property type="entry name" value="FAD-bind_Monooxygenase_sf"/>
</dbReference>
<keyword evidence="3" id="KW-0274">FAD</keyword>
<dbReference type="PANTHER" id="PTHR42877">
    <property type="entry name" value="L-ORNITHINE N(5)-MONOOXYGENASE-RELATED"/>
    <property type="match status" value="1"/>
</dbReference>
<proteinExistence type="inferred from homology"/>
<evidence type="ECO:0000256" key="3">
    <source>
        <dbReference type="ARBA" id="ARBA00022827"/>
    </source>
</evidence>
<dbReference type="Proteomes" id="UP001338125">
    <property type="component" value="Unassembled WGS sequence"/>
</dbReference>
<dbReference type="GO" id="GO:0004497">
    <property type="term" value="F:monooxygenase activity"/>
    <property type="evidence" value="ECO:0007669"/>
    <property type="project" value="UniProtKB-KW"/>
</dbReference>
<comment type="caution">
    <text evidence="5">The sequence shown here is derived from an EMBL/GenBank/DDBJ whole genome shotgun (WGS) entry which is preliminary data.</text>
</comment>
<name>A0ABR0SLA2_9HYPO</name>
<comment type="similarity">
    <text evidence="1">Belongs to the FAD-binding monooxygenase family.</text>
</comment>
<evidence type="ECO:0000313" key="5">
    <source>
        <dbReference type="EMBL" id="KAK5992935.1"/>
    </source>
</evidence>
<gene>
    <name evidence="5" type="ORF">PT974_06360</name>
</gene>
<dbReference type="InterPro" id="IPR036188">
    <property type="entry name" value="FAD/NAD-bd_sf"/>
</dbReference>